<dbReference type="Proteomes" id="UP000216885">
    <property type="component" value="Unassembled WGS sequence"/>
</dbReference>
<proteinExistence type="inferred from homology"/>
<comment type="similarity">
    <text evidence="1">Belongs to the LysR transcriptional regulatory family.</text>
</comment>
<dbReference type="RefSeq" id="WP_094821956.1">
    <property type="nucleotide sequence ID" value="NZ_NEVO01000008.1"/>
</dbReference>
<dbReference type="OrthoDB" id="9785974at2"/>
<dbReference type="SUPFAM" id="SSF53850">
    <property type="entry name" value="Periplasmic binding protein-like II"/>
    <property type="match status" value="1"/>
</dbReference>
<dbReference type="InterPro" id="IPR036390">
    <property type="entry name" value="WH_DNA-bd_sf"/>
</dbReference>
<name>A0A261U698_9BORD</name>
<protein>
    <submittedName>
        <fullName evidence="6">LysR family transcriptional regulator</fullName>
    </submittedName>
</protein>
<feature type="domain" description="HTH lysR-type" evidence="5">
    <location>
        <begin position="8"/>
        <end position="65"/>
    </location>
</feature>
<dbReference type="GO" id="GO:0003700">
    <property type="term" value="F:DNA-binding transcription factor activity"/>
    <property type="evidence" value="ECO:0007669"/>
    <property type="project" value="InterPro"/>
</dbReference>
<keyword evidence="2" id="KW-0805">Transcription regulation</keyword>
<dbReference type="CDD" id="cd08421">
    <property type="entry name" value="PBP2_LTTR_like_1"/>
    <property type="match status" value="1"/>
</dbReference>
<dbReference type="Gene3D" id="1.10.10.10">
    <property type="entry name" value="Winged helix-like DNA-binding domain superfamily/Winged helix DNA-binding domain"/>
    <property type="match status" value="1"/>
</dbReference>
<reference evidence="6 7" key="1">
    <citation type="submission" date="2017-05" db="EMBL/GenBank/DDBJ databases">
        <title>Complete and WGS of Bordetella genogroups.</title>
        <authorList>
            <person name="Spilker T."/>
            <person name="LiPuma J."/>
        </authorList>
    </citation>
    <scope>NUCLEOTIDE SEQUENCE [LARGE SCALE GENOMIC DNA]</scope>
    <source>
        <strain evidence="6 7">AU9919</strain>
    </source>
</reference>
<keyword evidence="3" id="KW-0238">DNA-binding</keyword>
<organism evidence="6 7">
    <name type="scientific">Bordetella genomosp. 4</name>
    <dbReference type="NCBI Taxonomy" id="463044"/>
    <lineage>
        <taxon>Bacteria</taxon>
        <taxon>Pseudomonadati</taxon>
        <taxon>Pseudomonadota</taxon>
        <taxon>Betaproteobacteria</taxon>
        <taxon>Burkholderiales</taxon>
        <taxon>Alcaligenaceae</taxon>
        <taxon>Bordetella</taxon>
    </lineage>
</organism>
<evidence type="ECO:0000313" key="7">
    <source>
        <dbReference type="Proteomes" id="UP000216885"/>
    </source>
</evidence>
<dbReference type="PANTHER" id="PTHR30419:SF2">
    <property type="entry name" value="LYSR FAMILY TRANSCRIPTIONAL REGULATOR"/>
    <property type="match status" value="1"/>
</dbReference>
<dbReference type="GO" id="GO:0005829">
    <property type="term" value="C:cytosol"/>
    <property type="evidence" value="ECO:0007669"/>
    <property type="project" value="TreeGrafter"/>
</dbReference>
<sequence>MENLLRKLDLTSLRLFVAVCQEHSIARAAEREFIAPSAVSRRIAELESLIGLPLIQRHTRGVTITEAGRTVLHHAGKLIGDVEAMGADLSRLFSGAKGHVHVAANLSAIVQFLPEDVAAFQRLFPDIDIELEECHSPDVLRRVRERDVDFGICNKTADIEGLHALPYRRDRLAVMLPASHPKAAARQLSLQDIAAETFVGLGPDSALTQMLAARAQAMGTTLTVKIRVTSLDALCRMAHAGLGIAIMPQQVAELYLSALDVVVKPLSDPWARREMSIVCIDPEQLSASASVLLRFLAQDT</sequence>
<evidence type="ECO:0000313" key="6">
    <source>
        <dbReference type="EMBL" id="OZI56790.1"/>
    </source>
</evidence>
<gene>
    <name evidence="6" type="ORF">CAL20_15445</name>
</gene>
<dbReference type="GO" id="GO:0003677">
    <property type="term" value="F:DNA binding"/>
    <property type="evidence" value="ECO:0007669"/>
    <property type="project" value="UniProtKB-KW"/>
</dbReference>
<dbReference type="Pfam" id="PF00126">
    <property type="entry name" value="HTH_1"/>
    <property type="match status" value="1"/>
</dbReference>
<keyword evidence="7" id="KW-1185">Reference proteome</keyword>
<dbReference type="InterPro" id="IPR050950">
    <property type="entry name" value="HTH-type_LysR_regulators"/>
</dbReference>
<dbReference type="InterPro" id="IPR036388">
    <property type="entry name" value="WH-like_DNA-bd_sf"/>
</dbReference>
<evidence type="ECO:0000256" key="2">
    <source>
        <dbReference type="ARBA" id="ARBA00023015"/>
    </source>
</evidence>
<evidence type="ECO:0000256" key="1">
    <source>
        <dbReference type="ARBA" id="ARBA00009437"/>
    </source>
</evidence>
<keyword evidence="4" id="KW-0804">Transcription</keyword>
<dbReference type="InterPro" id="IPR000847">
    <property type="entry name" value="LysR_HTH_N"/>
</dbReference>
<evidence type="ECO:0000256" key="4">
    <source>
        <dbReference type="ARBA" id="ARBA00023163"/>
    </source>
</evidence>
<dbReference type="EMBL" id="NEVQ01000013">
    <property type="protein sequence ID" value="OZI56790.1"/>
    <property type="molecule type" value="Genomic_DNA"/>
</dbReference>
<comment type="caution">
    <text evidence="6">The sequence shown here is derived from an EMBL/GenBank/DDBJ whole genome shotgun (WGS) entry which is preliminary data.</text>
</comment>
<dbReference type="PROSITE" id="PS50931">
    <property type="entry name" value="HTH_LYSR"/>
    <property type="match status" value="1"/>
</dbReference>
<dbReference type="FunFam" id="1.10.10.10:FF:000001">
    <property type="entry name" value="LysR family transcriptional regulator"/>
    <property type="match status" value="1"/>
</dbReference>
<evidence type="ECO:0000256" key="3">
    <source>
        <dbReference type="ARBA" id="ARBA00023125"/>
    </source>
</evidence>
<evidence type="ECO:0000259" key="5">
    <source>
        <dbReference type="PROSITE" id="PS50931"/>
    </source>
</evidence>
<dbReference type="Gene3D" id="3.40.190.290">
    <property type="match status" value="1"/>
</dbReference>
<dbReference type="PANTHER" id="PTHR30419">
    <property type="entry name" value="HTH-TYPE TRANSCRIPTIONAL REGULATOR YBHD"/>
    <property type="match status" value="1"/>
</dbReference>
<dbReference type="Pfam" id="PF03466">
    <property type="entry name" value="LysR_substrate"/>
    <property type="match status" value="1"/>
</dbReference>
<dbReference type="SUPFAM" id="SSF46785">
    <property type="entry name" value="Winged helix' DNA-binding domain"/>
    <property type="match status" value="1"/>
</dbReference>
<dbReference type="InterPro" id="IPR005119">
    <property type="entry name" value="LysR_subst-bd"/>
</dbReference>
<accession>A0A261U698</accession>
<dbReference type="AlphaFoldDB" id="A0A261U698"/>